<dbReference type="InterPro" id="IPR007109">
    <property type="entry name" value="Brix"/>
</dbReference>
<dbReference type="GO" id="GO:0005730">
    <property type="term" value="C:nucleolus"/>
    <property type="evidence" value="ECO:0007669"/>
    <property type="project" value="UniProtKB-SubCell"/>
</dbReference>
<feature type="domain" description="Brix" evidence="6">
    <location>
        <begin position="26"/>
        <end position="220"/>
    </location>
</feature>
<dbReference type="EMBL" id="HBGF01035848">
    <property type="protein sequence ID" value="CAD9134006.1"/>
    <property type="molecule type" value="Transcribed_RNA"/>
</dbReference>
<evidence type="ECO:0000256" key="4">
    <source>
        <dbReference type="ARBA" id="ARBA00023242"/>
    </source>
</evidence>
<reference evidence="7" key="1">
    <citation type="submission" date="2021-01" db="EMBL/GenBank/DDBJ databases">
        <authorList>
            <person name="Corre E."/>
            <person name="Pelletier E."/>
            <person name="Niang G."/>
            <person name="Scheremetjew M."/>
            <person name="Finn R."/>
            <person name="Kale V."/>
            <person name="Holt S."/>
            <person name="Cochrane G."/>
            <person name="Meng A."/>
            <person name="Brown T."/>
            <person name="Cohen L."/>
        </authorList>
    </citation>
    <scope>NUCLEOTIDE SEQUENCE</scope>
    <source>
        <strain evidence="7">CCAP 1951/1</strain>
    </source>
</reference>
<proteinExistence type="inferred from homology"/>
<evidence type="ECO:0000256" key="3">
    <source>
        <dbReference type="ARBA" id="ARBA00022517"/>
    </source>
</evidence>
<keyword evidence="4" id="KW-0539">Nucleus</keyword>
<comment type="similarity">
    <text evidence="2">Belongs to the BRX1 family.</text>
</comment>
<sequence length="278" mass="31854">MASVPDMVGDVSFRRSATDKKMVDRQKSLHVCSRNISSRNRHLMHDLQGLVPHARPHPKIEMRADVGDQLQELAHLHRCNSVMYLEARKRETAFLWIAQAPDGPSVKLELLNVHTASELRMAGNCLKFSRPLLHFDREFDNVPHLRIMKSLLTQAFNTPQYHPKSKPFVDHQLCFFFLDGHIWFRNYQINVEKRIADSELMEIGPRFVLKPVAIFDGCCRGSVLWKNPDAVAPSVRRKDKKMRALEKAKANEKVAAQSTRHKAKNPPPVAGPLSRVFQ</sequence>
<protein>
    <recommendedName>
        <fullName evidence="6">Brix domain-containing protein</fullName>
    </recommendedName>
</protein>
<dbReference type="PROSITE" id="PS50833">
    <property type="entry name" value="BRIX"/>
    <property type="match status" value="1"/>
</dbReference>
<dbReference type="GO" id="GO:0019843">
    <property type="term" value="F:rRNA binding"/>
    <property type="evidence" value="ECO:0007669"/>
    <property type="project" value="InterPro"/>
</dbReference>
<evidence type="ECO:0000256" key="5">
    <source>
        <dbReference type="SAM" id="MobiDB-lite"/>
    </source>
</evidence>
<dbReference type="PANTHER" id="PTHR13634:SF0">
    <property type="entry name" value="RIBOSOME BIOGENESIS PROTEIN BRX1 HOMOLOG"/>
    <property type="match status" value="1"/>
</dbReference>
<dbReference type="GO" id="GO:0006364">
    <property type="term" value="P:rRNA processing"/>
    <property type="evidence" value="ECO:0007669"/>
    <property type="project" value="InterPro"/>
</dbReference>
<dbReference type="PANTHER" id="PTHR13634">
    <property type="entry name" value="RIBOSOME BIOGENESIS PROTEIN BRIX"/>
    <property type="match status" value="1"/>
</dbReference>
<dbReference type="GO" id="GO:0000027">
    <property type="term" value="P:ribosomal large subunit assembly"/>
    <property type="evidence" value="ECO:0007669"/>
    <property type="project" value="TreeGrafter"/>
</dbReference>
<keyword evidence="3" id="KW-0690">Ribosome biogenesis</keyword>
<gene>
    <name evidence="7" type="ORF">NDES1114_LOCUS24043</name>
</gene>
<accession>A0A7S1MKE5</accession>
<evidence type="ECO:0000259" key="6">
    <source>
        <dbReference type="PROSITE" id="PS50833"/>
    </source>
</evidence>
<feature type="region of interest" description="Disordered" evidence="5">
    <location>
        <begin position="236"/>
        <end position="278"/>
    </location>
</feature>
<evidence type="ECO:0000256" key="2">
    <source>
        <dbReference type="ARBA" id="ARBA00006369"/>
    </source>
</evidence>
<evidence type="ECO:0000256" key="1">
    <source>
        <dbReference type="ARBA" id="ARBA00004604"/>
    </source>
</evidence>
<dbReference type="Pfam" id="PF04427">
    <property type="entry name" value="Brix"/>
    <property type="match status" value="1"/>
</dbReference>
<organism evidence="7">
    <name type="scientific">Neobodo designis</name>
    <name type="common">Flagellated protozoan</name>
    <name type="synonym">Bodo designis</name>
    <dbReference type="NCBI Taxonomy" id="312471"/>
    <lineage>
        <taxon>Eukaryota</taxon>
        <taxon>Discoba</taxon>
        <taxon>Euglenozoa</taxon>
        <taxon>Kinetoplastea</taxon>
        <taxon>Metakinetoplastina</taxon>
        <taxon>Neobodonida</taxon>
        <taxon>Neobodo</taxon>
    </lineage>
</organism>
<dbReference type="AlphaFoldDB" id="A0A7S1MKE5"/>
<dbReference type="SUPFAM" id="SSF52954">
    <property type="entry name" value="Class II aaRS ABD-related"/>
    <property type="match status" value="1"/>
</dbReference>
<name>A0A7S1MKE5_NEODS</name>
<evidence type="ECO:0000313" key="7">
    <source>
        <dbReference type="EMBL" id="CAD9134006.1"/>
    </source>
</evidence>
<comment type="subcellular location">
    <subcellularLocation>
        <location evidence="1">Nucleus</location>
        <location evidence="1">Nucleolus</location>
    </subcellularLocation>
</comment>
<dbReference type="InterPro" id="IPR026532">
    <property type="entry name" value="BRX1"/>
</dbReference>
<dbReference type="SMART" id="SM00879">
    <property type="entry name" value="Brix"/>
    <property type="match status" value="1"/>
</dbReference>
<feature type="compositionally biased region" description="Basic and acidic residues" evidence="5">
    <location>
        <begin position="242"/>
        <end position="252"/>
    </location>
</feature>